<dbReference type="SUPFAM" id="SSF49879">
    <property type="entry name" value="SMAD/FHA domain"/>
    <property type="match status" value="2"/>
</dbReference>
<sequence>MPQQSWTIGSDSSCDLVVKNIMVSGQHCRLTSDGDELTLTDLNSTNGTYLNGQRLLGTQAISTHDTITLGQTQSMPWPETFKTTRSANTNQTVPSEQEEMKTVITLGRGSDNVLILSDPNVSTHHARLMIKGGKIVLEDLGSTNGTSVGSVENKISRAYVQNDDTIFLGSTAYQVANLLKRSQPTFIDPEIRPSNRNSTRPTNNSTITLATVGAAGLLLALIGWFATRDPSTAETQQPDTPNTMAATSQTVVAKDPVGQAMSDKRKDEPTAGTVKASLSQQEKLSRSLFLIVCSDSKRETPFRVGTGFAIDSQHIATTASVVQAMRNLQQNGFPEAFLFSPTTESERSITSAVIHPRFELANQVARKAQQEHDAIFDQLESQPPKPEAFEKVKVQLVAARMKALEAIDQKMTYDVAIIKTNQSLLHWLPGTAAEVKLRPNQKLNVTGYAFDVEDPYFDRSVPIEASTISSRVGQLAKATQDSQDRMVAKGTPQQHEYAYLGSPVMNAQGKVVGIYSRPTPPNADSDSESEPSFEAALFQRVRECQ</sequence>
<accession>A0ABT0U8L1</accession>
<dbReference type="PANTHER" id="PTHR23308">
    <property type="entry name" value="NUCLEAR INHIBITOR OF PROTEIN PHOSPHATASE-1"/>
    <property type="match status" value="1"/>
</dbReference>
<keyword evidence="4" id="KW-1185">Reference proteome</keyword>
<dbReference type="Pfam" id="PF13365">
    <property type="entry name" value="Trypsin_2"/>
    <property type="match status" value="1"/>
</dbReference>
<dbReference type="InterPro" id="IPR000253">
    <property type="entry name" value="FHA_dom"/>
</dbReference>
<name>A0ABT0U8L1_9BACT</name>
<dbReference type="RefSeq" id="WP_250930376.1">
    <property type="nucleotide sequence ID" value="NZ_JAMQBK010000051.1"/>
</dbReference>
<comment type="caution">
    <text evidence="3">The sequence shown here is derived from an EMBL/GenBank/DDBJ whole genome shotgun (WGS) entry which is preliminary data.</text>
</comment>
<evidence type="ECO:0000313" key="3">
    <source>
        <dbReference type="EMBL" id="MCM2372743.1"/>
    </source>
</evidence>
<feature type="domain" description="FHA" evidence="2">
    <location>
        <begin position="6"/>
        <end position="55"/>
    </location>
</feature>
<gene>
    <name evidence="3" type="ORF">NB063_19185</name>
</gene>
<protein>
    <submittedName>
        <fullName evidence="3">FHA domain-containing protein</fullName>
    </submittedName>
</protein>
<dbReference type="SMART" id="SM00240">
    <property type="entry name" value="FHA"/>
    <property type="match status" value="2"/>
</dbReference>
<feature type="domain" description="FHA" evidence="2">
    <location>
        <begin position="104"/>
        <end position="153"/>
    </location>
</feature>
<feature type="region of interest" description="Disordered" evidence="1">
    <location>
        <begin position="255"/>
        <end position="278"/>
    </location>
</feature>
<dbReference type="PROSITE" id="PS50006">
    <property type="entry name" value="FHA_DOMAIN"/>
    <property type="match status" value="2"/>
</dbReference>
<dbReference type="EMBL" id="JAMQBK010000051">
    <property type="protein sequence ID" value="MCM2372743.1"/>
    <property type="molecule type" value="Genomic_DNA"/>
</dbReference>
<dbReference type="InterPro" id="IPR009003">
    <property type="entry name" value="Peptidase_S1_PA"/>
</dbReference>
<dbReference type="CDD" id="cd00060">
    <property type="entry name" value="FHA"/>
    <property type="match status" value="2"/>
</dbReference>
<evidence type="ECO:0000259" key="2">
    <source>
        <dbReference type="PROSITE" id="PS50006"/>
    </source>
</evidence>
<dbReference type="Gene3D" id="2.60.200.20">
    <property type="match status" value="2"/>
</dbReference>
<organism evidence="3 4">
    <name type="scientific">Aporhodopirellula aestuarii</name>
    <dbReference type="NCBI Taxonomy" id="2950107"/>
    <lineage>
        <taxon>Bacteria</taxon>
        <taxon>Pseudomonadati</taxon>
        <taxon>Planctomycetota</taxon>
        <taxon>Planctomycetia</taxon>
        <taxon>Pirellulales</taxon>
        <taxon>Pirellulaceae</taxon>
        <taxon>Aporhodopirellula</taxon>
    </lineage>
</organism>
<dbReference type="Proteomes" id="UP001202961">
    <property type="component" value="Unassembled WGS sequence"/>
</dbReference>
<dbReference type="SUPFAM" id="SSF50494">
    <property type="entry name" value="Trypsin-like serine proteases"/>
    <property type="match status" value="1"/>
</dbReference>
<dbReference type="Pfam" id="PF00498">
    <property type="entry name" value="FHA"/>
    <property type="match status" value="2"/>
</dbReference>
<dbReference type="InterPro" id="IPR050923">
    <property type="entry name" value="Cell_Proc_Reg/RNA_Proc"/>
</dbReference>
<evidence type="ECO:0000256" key="1">
    <source>
        <dbReference type="SAM" id="MobiDB-lite"/>
    </source>
</evidence>
<dbReference type="InterPro" id="IPR008984">
    <property type="entry name" value="SMAD_FHA_dom_sf"/>
</dbReference>
<reference evidence="3 4" key="1">
    <citation type="journal article" date="2022" name="Syst. Appl. Microbiol.">
        <title>Rhodopirellula aestuarii sp. nov., a novel member of the genus Rhodopirellula isolated from brackish sediments collected in the Tagus River estuary, Portugal.</title>
        <authorList>
            <person name="Vitorino I.R."/>
            <person name="Klimek D."/>
            <person name="Calusinska M."/>
            <person name="Lobo-da-Cunha A."/>
            <person name="Vasconcelos V."/>
            <person name="Lage O.M."/>
        </authorList>
    </citation>
    <scope>NUCLEOTIDE SEQUENCE [LARGE SCALE GENOMIC DNA]</scope>
    <source>
        <strain evidence="3 4">ICT_H3.1</strain>
    </source>
</reference>
<evidence type="ECO:0000313" key="4">
    <source>
        <dbReference type="Proteomes" id="UP001202961"/>
    </source>
</evidence>
<proteinExistence type="predicted"/>